<name>A0A0A9GVR9_ARUDO</name>
<organism evidence="1">
    <name type="scientific">Arundo donax</name>
    <name type="common">Giant reed</name>
    <name type="synonym">Donax arundinaceus</name>
    <dbReference type="NCBI Taxonomy" id="35708"/>
    <lineage>
        <taxon>Eukaryota</taxon>
        <taxon>Viridiplantae</taxon>
        <taxon>Streptophyta</taxon>
        <taxon>Embryophyta</taxon>
        <taxon>Tracheophyta</taxon>
        <taxon>Spermatophyta</taxon>
        <taxon>Magnoliopsida</taxon>
        <taxon>Liliopsida</taxon>
        <taxon>Poales</taxon>
        <taxon>Poaceae</taxon>
        <taxon>PACMAD clade</taxon>
        <taxon>Arundinoideae</taxon>
        <taxon>Arundineae</taxon>
        <taxon>Arundo</taxon>
    </lineage>
</organism>
<reference evidence="1" key="1">
    <citation type="submission" date="2014-09" db="EMBL/GenBank/DDBJ databases">
        <authorList>
            <person name="Magalhaes I.L.F."/>
            <person name="Oliveira U."/>
            <person name="Santos F.R."/>
            <person name="Vidigal T.H.D.A."/>
            <person name="Brescovit A.D."/>
            <person name="Santos A.J."/>
        </authorList>
    </citation>
    <scope>NUCLEOTIDE SEQUENCE</scope>
    <source>
        <tissue evidence="1">Shoot tissue taken approximately 20 cm above the soil surface</tissue>
    </source>
</reference>
<protein>
    <submittedName>
        <fullName evidence="1">Uncharacterized protein</fullName>
    </submittedName>
</protein>
<dbReference type="EMBL" id="GBRH01169284">
    <property type="protein sequence ID" value="JAE28612.1"/>
    <property type="molecule type" value="Transcribed_RNA"/>
</dbReference>
<dbReference type="AlphaFoldDB" id="A0A0A9GVR9"/>
<proteinExistence type="predicted"/>
<evidence type="ECO:0000313" key="1">
    <source>
        <dbReference type="EMBL" id="JAE28612.1"/>
    </source>
</evidence>
<sequence length="95" mass="10449">MYVQNFVHNVPWDLLDSKAIILDTDLHEGVGNPLPEILEDLGERLADALGRGGHFITGKVVVVPRRVLRFLRPPRRAGLRSKGVAAAFAAKGRAR</sequence>
<accession>A0A0A9GVR9</accession>
<reference evidence="1" key="2">
    <citation type="journal article" date="2015" name="Data Brief">
        <title>Shoot transcriptome of the giant reed, Arundo donax.</title>
        <authorList>
            <person name="Barrero R.A."/>
            <person name="Guerrero F.D."/>
            <person name="Moolhuijzen P."/>
            <person name="Goolsby J.A."/>
            <person name="Tidwell J."/>
            <person name="Bellgard S.E."/>
            <person name="Bellgard M.I."/>
        </authorList>
    </citation>
    <scope>NUCLEOTIDE SEQUENCE</scope>
    <source>
        <tissue evidence="1">Shoot tissue taken approximately 20 cm above the soil surface</tissue>
    </source>
</reference>